<evidence type="ECO:0000313" key="9">
    <source>
        <dbReference type="Proteomes" id="UP000285839"/>
    </source>
</evidence>
<keyword evidence="2" id="KW-0963">Cytoplasm</keyword>
<dbReference type="RefSeq" id="WP_118031677.1">
    <property type="nucleotide sequence ID" value="NZ_QRUH01000017.1"/>
</dbReference>
<organism evidence="8 9">
    <name type="scientific">Blautia obeum</name>
    <dbReference type="NCBI Taxonomy" id="40520"/>
    <lineage>
        <taxon>Bacteria</taxon>
        <taxon>Bacillati</taxon>
        <taxon>Bacillota</taxon>
        <taxon>Clostridia</taxon>
        <taxon>Lachnospirales</taxon>
        <taxon>Lachnospiraceae</taxon>
        <taxon>Blautia</taxon>
    </lineage>
</organism>
<feature type="region of interest" description="Disordered" evidence="7">
    <location>
        <begin position="236"/>
        <end position="257"/>
    </location>
</feature>
<dbReference type="AlphaFoldDB" id="A0A412ELX3"/>
<comment type="similarity">
    <text evidence="1 6">Belongs to the peptidase S14 family.</text>
</comment>
<proteinExistence type="inferred from homology"/>
<evidence type="ECO:0000256" key="4">
    <source>
        <dbReference type="ARBA" id="ARBA00022801"/>
    </source>
</evidence>
<evidence type="ECO:0000256" key="7">
    <source>
        <dbReference type="SAM" id="MobiDB-lite"/>
    </source>
</evidence>
<dbReference type="PANTHER" id="PTHR10381:SF70">
    <property type="entry name" value="ATP-DEPENDENT CLP PROTEASE PROTEOLYTIC SUBUNIT"/>
    <property type="match status" value="1"/>
</dbReference>
<evidence type="ECO:0000313" key="8">
    <source>
        <dbReference type="EMBL" id="RGR45786.1"/>
    </source>
</evidence>
<dbReference type="InterPro" id="IPR023562">
    <property type="entry name" value="ClpP/TepA"/>
</dbReference>
<reference evidence="8 9" key="1">
    <citation type="submission" date="2018-08" db="EMBL/GenBank/DDBJ databases">
        <title>A genome reference for cultivated species of the human gut microbiota.</title>
        <authorList>
            <person name="Zou Y."/>
            <person name="Xue W."/>
            <person name="Luo G."/>
        </authorList>
    </citation>
    <scope>NUCLEOTIDE SEQUENCE [LARGE SCALE GENOMIC DNA]</scope>
    <source>
        <strain evidence="8 9">AF25-21</strain>
    </source>
</reference>
<comment type="caution">
    <text evidence="8">The sequence shown here is derived from an EMBL/GenBank/DDBJ whole genome shotgun (WGS) entry which is preliminary data.</text>
</comment>
<sequence>MKRKAVYQIVENAETRTADINIYGDITSAAELYRNWGCSEGEVSARDVKQAIEGLDVDTINVYINSYGGEVAEALAIYSSLKRHSAQIHTFCDGFACSAATIVFCAGDVRTMGAIALLMIHNCMSYLGYANSEEMRKAAEDNDKINQSSIEAYKSVCNLTEDEIKEKMNAETWMTAQECLDFGFATEIADQEEEDEETQQTAFNMIRQAVLGAQQHQKGDAIMQKLDNIQATLDGMKKAGDPQHLDGQKQTGDPKPEENFLKTLFTNLI</sequence>
<keyword evidence="5" id="KW-0720">Serine protease</keyword>
<dbReference type="GO" id="GO:0051117">
    <property type="term" value="F:ATPase binding"/>
    <property type="evidence" value="ECO:0007669"/>
    <property type="project" value="TreeGrafter"/>
</dbReference>
<dbReference type="InterPro" id="IPR029045">
    <property type="entry name" value="ClpP/crotonase-like_dom_sf"/>
</dbReference>
<dbReference type="SUPFAM" id="SSF52096">
    <property type="entry name" value="ClpP/crotonase"/>
    <property type="match status" value="1"/>
</dbReference>
<accession>A0A412ELX3</accession>
<evidence type="ECO:0000256" key="3">
    <source>
        <dbReference type="ARBA" id="ARBA00022670"/>
    </source>
</evidence>
<dbReference type="InterPro" id="IPR001907">
    <property type="entry name" value="ClpP"/>
</dbReference>
<dbReference type="PANTHER" id="PTHR10381">
    <property type="entry name" value="ATP-DEPENDENT CLP PROTEASE PROTEOLYTIC SUBUNIT"/>
    <property type="match status" value="1"/>
</dbReference>
<dbReference type="Gene3D" id="3.90.226.10">
    <property type="entry name" value="2-enoyl-CoA Hydratase, Chain A, domain 1"/>
    <property type="match status" value="1"/>
</dbReference>
<name>A0A412ELX3_9FIRM</name>
<dbReference type="GO" id="GO:0006515">
    <property type="term" value="P:protein quality control for misfolded or incompletely synthesized proteins"/>
    <property type="evidence" value="ECO:0007669"/>
    <property type="project" value="TreeGrafter"/>
</dbReference>
<dbReference type="GO" id="GO:0009368">
    <property type="term" value="C:endopeptidase Clp complex"/>
    <property type="evidence" value="ECO:0007669"/>
    <property type="project" value="TreeGrafter"/>
</dbReference>
<keyword evidence="4" id="KW-0378">Hydrolase</keyword>
<evidence type="ECO:0000256" key="2">
    <source>
        <dbReference type="ARBA" id="ARBA00022490"/>
    </source>
</evidence>
<keyword evidence="3 8" id="KW-0645">Protease</keyword>
<dbReference type="GO" id="GO:0004252">
    <property type="term" value="F:serine-type endopeptidase activity"/>
    <property type="evidence" value="ECO:0007669"/>
    <property type="project" value="InterPro"/>
</dbReference>
<dbReference type="Pfam" id="PF00574">
    <property type="entry name" value="CLP_protease"/>
    <property type="match status" value="1"/>
</dbReference>
<dbReference type="PRINTS" id="PR00127">
    <property type="entry name" value="CLPPROTEASEP"/>
</dbReference>
<evidence type="ECO:0000256" key="1">
    <source>
        <dbReference type="ARBA" id="ARBA00007039"/>
    </source>
</evidence>
<evidence type="ECO:0000256" key="6">
    <source>
        <dbReference type="RuleBase" id="RU003567"/>
    </source>
</evidence>
<dbReference type="Proteomes" id="UP000285839">
    <property type="component" value="Unassembled WGS sequence"/>
</dbReference>
<dbReference type="EMBL" id="QRUH01000017">
    <property type="protein sequence ID" value="RGR45786.1"/>
    <property type="molecule type" value="Genomic_DNA"/>
</dbReference>
<dbReference type="NCBIfam" id="NF045542">
    <property type="entry name" value="Clp_rel_HeadMat"/>
    <property type="match status" value="1"/>
</dbReference>
<dbReference type="CDD" id="cd07016">
    <property type="entry name" value="S14_ClpP_1"/>
    <property type="match status" value="1"/>
</dbReference>
<protein>
    <recommendedName>
        <fullName evidence="6">ATP-dependent Clp protease proteolytic subunit</fullName>
    </recommendedName>
</protein>
<evidence type="ECO:0000256" key="5">
    <source>
        <dbReference type="ARBA" id="ARBA00022825"/>
    </source>
</evidence>
<gene>
    <name evidence="8" type="ORF">DWY46_16495</name>
</gene>
<dbReference type="GO" id="GO:0004176">
    <property type="term" value="F:ATP-dependent peptidase activity"/>
    <property type="evidence" value="ECO:0007669"/>
    <property type="project" value="InterPro"/>
</dbReference>